<name>A0A427AHC5_ENSVE</name>
<dbReference type="Proteomes" id="UP000287651">
    <property type="component" value="Unassembled WGS sequence"/>
</dbReference>
<organism evidence="2 3">
    <name type="scientific">Ensete ventricosum</name>
    <name type="common">Abyssinian banana</name>
    <name type="synonym">Musa ensete</name>
    <dbReference type="NCBI Taxonomy" id="4639"/>
    <lineage>
        <taxon>Eukaryota</taxon>
        <taxon>Viridiplantae</taxon>
        <taxon>Streptophyta</taxon>
        <taxon>Embryophyta</taxon>
        <taxon>Tracheophyta</taxon>
        <taxon>Spermatophyta</taxon>
        <taxon>Magnoliopsida</taxon>
        <taxon>Liliopsida</taxon>
        <taxon>Zingiberales</taxon>
        <taxon>Musaceae</taxon>
        <taxon>Ensete</taxon>
    </lineage>
</organism>
<evidence type="ECO:0000313" key="2">
    <source>
        <dbReference type="EMBL" id="RRT75657.1"/>
    </source>
</evidence>
<evidence type="ECO:0000256" key="1">
    <source>
        <dbReference type="SAM" id="MobiDB-lite"/>
    </source>
</evidence>
<gene>
    <name evidence="2" type="ORF">B296_00030495</name>
</gene>
<accession>A0A427AHC5</accession>
<reference evidence="2 3" key="1">
    <citation type="journal article" date="2014" name="Agronomy (Basel)">
        <title>A Draft Genome Sequence for Ensete ventricosum, the Drought-Tolerant Tree Against Hunger.</title>
        <authorList>
            <person name="Harrison J."/>
            <person name="Moore K.A."/>
            <person name="Paszkiewicz K."/>
            <person name="Jones T."/>
            <person name="Grant M."/>
            <person name="Ambacheew D."/>
            <person name="Muzemil S."/>
            <person name="Studholme D.J."/>
        </authorList>
    </citation>
    <scope>NUCLEOTIDE SEQUENCE [LARGE SCALE GENOMIC DNA]</scope>
</reference>
<dbReference type="PANTHER" id="PTHR34112:SF13">
    <property type="entry name" value="OS04G0448200 PROTEIN"/>
    <property type="match status" value="1"/>
</dbReference>
<dbReference type="PANTHER" id="PTHR34112">
    <property type="entry name" value="C-JUN-AMINO-TERMINAL KINASE-INTERACTING PROTEIN"/>
    <property type="match status" value="1"/>
</dbReference>
<dbReference type="AlphaFoldDB" id="A0A427AHC5"/>
<proteinExistence type="predicted"/>
<feature type="region of interest" description="Disordered" evidence="1">
    <location>
        <begin position="66"/>
        <end position="88"/>
    </location>
</feature>
<dbReference type="EMBL" id="AMZH03002415">
    <property type="protein sequence ID" value="RRT75657.1"/>
    <property type="molecule type" value="Genomic_DNA"/>
</dbReference>
<feature type="compositionally biased region" description="Low complexity" evidence="1">
    <location>
        <begin position="78"/>
        <end position="88"/>
    </location>
</feature>
<sequence>MIKVALVDDWLTVVSAGLVINTRRRVLITVIRKIGSLVGIGLDHHYSSLGVMAEKDALRHSQSMIEGRQVDSWPKRPGSSANNNSSGASVLGSIAKTALEKDFPSLRAEGKQSFSDGVGVSPTGLRTAVQSLPFGSPAIIGASDLVEVPLKVETNGTAFSPVLQAAPFCQAYAVGSTMAGLNMAKALAQEPSQIVNTPQGDLVNITLVYLQFSVDTQRIEELTLRKCKQFRSRNWQRLEFV</sequence>
<protein>
    <submittedName>
        <fullName evidence="2">Uncharacterized protein</fullName>
    </submittedName>
</protein>
<comment type="caution">
    <text evidence="2">The sequence shown here is derived from an EMBL/GenBank/DDBJ whole genome shotgun (WGS) entry which is preliminary data.</text>
</comment>
<evidence type="ECO:0000313" key="3">
    <source>
        <dbReference type="Proteomes" id="UP000287651"/>
    </source>
</evidence>